<feature type="transmembrane region" description="Helical" evidence="1">
    <location>
        <begin position="31"/>
        <end position="53"/>
    </location>
</feature>
<feature type="transmembrane region" description="Helical" evidence="1">
    <location>
        <begin position="256"/>
        <end position="273"/>
    </location>
</feature>
<organism evidence="2">
    <name type="scientific">[Clostridium] nexile</name>
    <dbReference type="NCBI Taxonomy" id="29361"/>
    <lineage>
        <taxon>Bacteria</taxon>
        <taxon>Bacillati</taxon>
        <taxon>Bacillota</taxon>
        <taxon>Clostridia</taxon>
        <taxon>Lachnospirales</taxon>
        <taxon>Lachnospiraceae</taxon>
        <taxon>Tyzzerella</taxon>
    </lineage>
</organism>
<feature type="transmembrane region" description="Helical" evidence="1">
    <location>
        <begin position="115"/>
        <end position="134"/>
    </location>
</feature>
<evidence type="ECO:0000313" key="2">
    <source>
        <dbReference type="EMBL" id="VYS97456.1"/>
    </source>
</evidence>
<reference evidence="2" key="1">
    <citation type="submission" date="2019-11" db="EMBL/GenBank/DDBJ databases">
        <authorList>
            <person name="Feng L."/>
        </authorList>
    </citation>
    <scope>NUCLEOTIDE SEQUENCE</scope>
    <source>
        <strain evidence="2">CnexileLFYP112</strain>
    </source>
</reference>
<keyword evidence="1" id="KW-1133">Transmembrane helix</keyword>
<dbReference type="EMBL" id="CACRTG010000008">
    <property type="protein sequence ID" value="VYS97456.1"/>
    <property type="molecule type" value="Genomic_DNA"/>
</dbReference>
<protein>
    <submittedName>
        <fullName evidence="2">Sporulation integral membrane protein YlbJ</fullName>
    </submittedName>
</protein>
<accession>A0A6N2SWF0</accession>
<feature type="transmembrane region" description="Helical" evidence="1">
    <location>
        <begin position="141"/>
        <end position="161"/>
    </location>
</feature>
<evidence type="ECO:0000256" key="1">
    <source>
        <dbReference type="SAM" id="Phobius"/>
    </source>
</evidence>
<name>A0A6N2SWF0_9FIRM</name>
<proteinExistence type="predicted"/>
<keyword evidence="1" id="KW-0812">Transmembrane</keyword>
<feature type="transmembrane region" description="Helical" evidence="1">
    <location>
        <begin position="204"/>
        <end position="221"/>
    </location>
</feature>
<keyword evidence="1" id="KW-0472">Membrane</keyword>
<sequence>MRRYAFPFSVILLFFIMLSFPQEVFDGASEGLLLWFQIVLPTLLPFIIISNILIQTNSISLLSHIFGPAFQKIFRISTDGSFVVLAGFLCGYPMGAKVTSDLILAGRITKSEGSYLLSFCNNTSPMFIISYVIWQNLYDQTLLFPSLLILFASPILCSFVFRNIYKKNLPAKTAGKTSISSRIHFNFEIVDTCIMDGFETITKVGGYILLFSVLLSLLQMLPVKSALISNICLPMLEITNGIPMLSKNILSQTEKYVSILALTSFGGFCSVAQTKSMIRQSGLSIVPYIAEKLVTALVTSLLAFFYMTFIHP</sequence>
<dbReference type="AlphaFoldDB" id="A0A6N2SWF0"/>
<gene>
    <name evidence="2" type="primary">ylbJ</name>
    <name evidence="2" type="ORF">CNLFYP112_01512</name>
</gene>
<feature type="transmembrane region" description="Helical" evidence="1">
    <location>
        <begin position="293"/>
        <end position="310"/>
    </location>
</feature>